<accession>A0A0L0GZB0</accession>
<evidence type="ECO:0000313" key="8">
    <source>
        <dbReference type="Proteomes" id="UP000037393"/>
    </source>
</evidence>
<dbReference type="InterPro" id="IPR018003">
    <property type="entry name" value="Insecticidal_toxin/plasmid_vir"/>
</dbReference>
<sequence length="2492" mass="276718">MSKINTDDVNTSSIQLSSLFSLSFSEINERYKDVLSWGECRYLYRSAQQENKNNTLSELHILSRANPQLHHSIRLAIANSPLQRSYDDLFERRAQKFVSPDSVASMFSPAGYLTELYREARDLHAADSRFSLKKRRPDLEQLALSQANLDKEISTLSLSNQILLDNCMATLGVKYEVFMEQLSTYRETGDTPFHQPYETIRETILLKDNSLSAFSRNPDVAELIDINSLLAVQANISPELYLILSEEITEANAAELYKKNFGDRDVNFLMNIESLAEYYGLSIKEMVSLTSLLGHRDYSSPEQYYRNDTLTALVIDDTGATGEIDQIVRSYGDNSYQIHYAELFPQGGNQYLLNFSFTDNRSGSFAIGTGGYGTQDLFYAGDFEFVKNQHISLPVQIPADNVKNGVEIGFTRVGGGYYSTVSFKQTSVSPRVFILNLNKIIRLYKASGLSPEQVYLIAYNKVSDEIFNPDVLQALFLVEYYTRRYAIDVTDALVLGQGNISRVSVANQTSFFDTLFNTPLINGISFSADDVSVNWNSDVAEDIARISILKRAFQVTESELQLVWRLLAGESTVLICSIENISALYFGVLLARLHGISVAELVALLSISPWSTTPLNSLDAANKIKLVEFVYRITSWIAQQGWSVADVYLMLTKTHSTVITQEIENLIATLRSGMGGHRETGTALLAQIAPFIAAAVQLNSSDSAKSLLLWVDQLKPQGLTTETFIDLVLKDDISDQETKDLVAFCQVLGQLSLAVRLTGISPPVLSLMISSPQLFQQGLTSLPWDLTLLFALTQIHDAILKCGENASQVIRAFSEGVLTPQMLAEAISKDPLAMSQALNIVRGGDAETYKDWAEIGISLQWMDISETLGCSPDTIAALFTLRYINVTAEAQPAYSEWVSVSNMIQAGLSQADTATLYLTLDELISTSLCAYYIKLINMPEVIDRDSLYSWLLIDNQVSGKIKTTAIGEAIASVQLYVNRTLNGLEPGESLAVKSRQFFKDWDTYNKNYSSWAGVSELVYFPENYVDPTVRIGQTDMMDEMLQTLGQSQLSVENVESAFKTYMSRFERVANLDVISGYHDNLSTGEGTTYFIGKGILDGEKYYWRSLQQHMLDYGKYPANAWGQWKEIGTAISAWRNIIRPVVFNRRLYIFWIEKQVAAVSDGSSVSETSEYVLKQAFIKHDGTWSVPVVYSFSDAFIADDMPSFADVSMSAINEDDLQFVLLFYKPAATEDENKSNPCSGMIVSADNEIHGLAESDAAIYRNFIWKQFDLTGCKRISKFYSKDAYSMGVNFSWTHDIASDNGSGGVRGGKLTLKSLTVDSDSVDLLMDASLRYIPTIYDQTTTYANLIKRYGQNGDVFYLKSGVPWSVIYPAIRINGTTKELICYSSENRTSLYCVYTNPDDIATAFSMTIPADGGGYYRAAISQDFSLDSGMFFIMKSETDDTDTVFLTDPYDKISLGAENNKVGLSFSYNAVKEEHLASSDIPSDQLPDFSLSEMIYPYTGVTLSVPLDVLATSTNSTIEVSVRFFVLDAAGGVLGEQNGTFRLRQVVLDNDQIISLYRQDNGSQYLQLGCYRTRINTLFARQLVARADLGLNAVLSMETQLLPEPKLGKGSYVTITFPAYDAAVHGTNANVTLSISPFSSQNSATEYIFWSGVLQDSPLQITLFVPTSQISYGDPVQFPEDRNNGLAVFLTCQMGNYYQGVFNNITQTDLSLTGFTASTSAVAARDVKIVLAQQNTEPMDFSGANALYFWEMFFYVPSMVFLRLLQESRYEEATRWMKFIWSPEGYLGENGEKTTWTWNVRPLEEDTSWNASPLDSVDPDAVSQSDPMHYKVATFMRALDLLIARGDDAYRRLERDSLNEAKMWYAQALNILGKEPYDALLKGGWSDPVLSDAASQTLQASYQQHMLWVRTPDLSGVEERTANTLTGLFYPQQNEKLTGYWQTLAQRLYNLRHNLSIDGQPLSLPLYATPADPASLLSAAVLASEGGGDLPSVTDIPLFRFPVLLETARATLNQLMQFGNQILTLTERQDAEALSELLQTQGAELARNSILQQDKNIAEIDADREALEESRRGALDRRDSYSHLYDENVNAGETQAMELYLASSVTAAVGTGLQMGAAALDMVPNIYGLAVGGSRYGALFNAFAIGTQIASDGTRIAADKISQSEMYRRRRQEWEIQRNNAEAEIKLIDSQLASLTVRREAAVLQKSLAEMQQAQTQAQQVYLQNKFSSKALYNWLRGKLAGIYYQFYDIAVTRCLMAQRAWQWRFNDNSASFIRPGAWQGTYAGLLSGETLMLNLAQMEQAWYAQEERLLEVNKTVSLSAVYSGLSSGAFSFADKVTEIITAGSGTAGSGGNTVEITSGQLVATIKLSDLNIRGDYPDALGATRRIKQISVTLPALVGPYQDVRAVLSYSGSVVLPKGCSAIVVSHGMNDSGIFQLDFNDPQHLPFEGIPVDDTGGLTLSFPDSAGKQKALLMSLNDIIVHIRYTIGQ</sequence>
<feature type="domain" description="ABC toxin N-terminal" evidence="6">
    <location>
        <begin position="925"/>
        <end position="1040"/>
    </location>
</feature>
<feature type="domain" description="Tc toxin complex TcA C-terminal TcB-binding" evidence="3">
    <location>
        <begin position="2194"/>
        <end position="2324"/>
    </location>
</feature>
<evidence type="ECO:0000256" key="2">
    <source>
        <dbReference type="SAM" id="Coils"/>
    </source>
</evidence>
<evidence type="ECO:0000259" key="6">
    <source>
        <dbReference type="Pfam" id="PF20220"/>
    </source>
</evidence>
<dbReference type="InterPro" id="IPR040840">
    <property type="entry name" value="TcA_TcB_BD"/>
</dbReference>
<keyword evidence="8" id="KW-1185">Reference proteome</keyword>
<dbReference type="Pfam" id="PF20220">
    <property type="entry name" value="ABC_toxin_N"/>
    <property type="match status" value="1"/>
</dbReference>
<dbReference type="InterPro" id="IPR041079">
    <property type="entry name" value="Neuraminidase-like"/>
</dbReference>
<feature type="domain" description="Tc toxin complex TcA C-terminal TcB-binding" evidence="3">
    <location>
        <begin position="2422"/>
        <end position="2489"/>
    </location>
</feature>
<reference evidence="7 8" key="1">
    <citation type="journal article" date="2015" name="Appl. Environ. Microbiol.">
        <title>The Enterobacterium Trabulsiella odontotermitis Presents Novel Adaptations Related to Its Association with Fungus-Growing Termites.</title>
        <authorList>
            <person name="Sapountzis P."/>
            <person name="Gruntjes T."/>
            <person name="Otani S."/>
            <person name="Estevez J."/>
            <person name="da Costa R.R."/>
            <person name="Plunkett G.3rd."/>
            <person name="Perna N.T."/>
            <person name="Poulsen M."/>
        </authorList>
    </citation>
    <scope>NUCLEOTIDE SEQUENCE [LARGE SCALE GENOMIC DNA]</scope>
    <source>
        <strain evidence="7 8">12</strain>
    </source>
</reference>
<comment type="caution">
    <text evidence="7">The sequence shown here is derived from an EMBL/GenBank/DDBJ whole genome shotgun (WGS) entry which is preliminary data.</text>
</comment>
<dbReference type="Pfam" id="PF18518">
    <property type="entry name" value="TcA_RBD"/>
    <property type="match status" value="1"/>
</dbReference>
<dbReference type="OrthoDB" id="9781691at2"/>
<evidence type="ECO:0000259" key="3">
    <source>
        <dbReference type="Pfam" id="PF18276"/>
    </source>
</evidence>
<dbReference type="EMBL" id="JNGI01000040">
    <property type="protein sequence ID" value="KNC93808.1"/>
    <property type="molecule type" value="Genomic_DNA"/>
</dbReference>
<dbReference type="Proteomes" id="UP000037393">
    <property type="component" value="Unassembled WGS sequence"/>
</dbReference>
<evidence type="ECO:0000259" key="4">
    <source>
        <dbReference type="Pfam" id="PF18413"/>
    </source>
</evidence>
<dbReference type="RefSeq" id="WP_080994361.1">
    <property type="nucleotide sequence ID" value="NZ_JNGI01000040.1"/>
</dbReference>
<dbReference type="InterPro" id="IPR041568">
    <property type="entry name" value="TcA_RBD"/>
</dbReference>
<feature type="coiled-coil region" evidence="2">
    <location>
        <begin position="2167"/>
        <end position="2201"/>
    </location>
</feature>
<evidence type="ECO:0000256" key="1">
    <source>
        <dbReference type="ARBA" id="ARBA00023026"/>
    </source>
</evidence>
<dbReference type="InterPro" id="IPR046839">
    <property type="entry name" value="ABC_toxin_N"/>
</dbReference>
<dbReference type="Pfam" id="PF18276">
    <property type="entry name" value="TcA_TcB_BD"/>
    <property type="match status" value="2"/>
</dbReference>
<organism evidence="7 8">
    <name type="scientific">Trabulsiella odontotermitis</name>
    <dbReference type="NCBI Taxonomy" id="379893"/>
    <lineage>
        <taxon>Bacteria</taxon>
        <taxon>Pseudomonadati</taxon>
        <taxon>Pseudomonadota</taxon>
        <taxon>Gammaproteobacteria</taxon>
        <taxon>Enterobacterales</taxon>
        <taxon>Enterobacteriaceae</taxon>
        <taxon>Trabulsiella</taxon>
    </lineage>
</organism>
<evidence type="ECO:0008006" key="9">
    <source>
        <dbReference type="Google" id="ProtNLM"/>
    </source>
</evidence>
<dbReference type="Pfam" id="PF03538">
    <property type="entry name" value="VRP1"/>
    <property type="match status" value="1"/>
</dbReference>
<feature type="domain" description="Neuraminidase-like" evidence="4">
    <location>
        <begin position="1071"/>
        <end position="1193"/>
    </location>
</feature>
<evidence type="ECO:0000259" key="5">
    <source>
        <dbReference type="Pfam" id="PF18518"/>
    </source>
</evidence>
<dbReference type="PATRIC" id="fig|379893.4.peg.3624"/>
<protein>
    <recommendedName>
        <fullName evidence="9">Toxin</fullName>
    </recommendedName>
</protein>
<proteinExistence type="predicted"/>
<evidence type="ECO:0000313" key="7">
    <source>
        <dbReference type="EMBL" id="KNC93808.1"/>
    </source>
</evidence>
<name>A0A0L0GZB0_9ENTR</name>
<keyword evidence="2" id="KW-0175">Coiled coil</keyword>
<keyword evidence="1" id="KW-0843">Virulence</keyword>
<gene>
    <name evidence="7" type="ORF">GM31_17845</name>
</gene>
<feature type="domain" description="TcA receptor binding" evidence="5">
    <location>
        <begin position="1607"/>
        <end position="1745"/>
    </location>
</feature>
<dbReference type="Pfam" id="PF18413">
    <property type="entry name" value="Neuraminidase"/>
    <property type="match status" value="1"/>
</dbReference>